<evidence type="ECO:0000256" key="5">
    <source>
        <dbReference type="SAM" id="MobiDB-lite"/>
    </source>
</evidence>
<dbReference type="HOGENOM" id="CLU_059028_1_0_1"/>
<dbReference type="GO" id="GO:0010257">
    <property type="term" value="P:NADH dehydrogenase complex assembly"/>
    <property type="evidence" value="ECO:0007669"/>
    <property type="project" value="TreeGrafter"/>
</dbReference>
<sequence>MFVPSLRRCAPGFWSKTGQEFQRATKFALNLEGLQLPVAPYPIFDFADAETITTLKAMSDRTVGGISTAQLIQRPADTSSNPQTPAHILFKGNISTKLPADRPDIQRTGYAAWRNIDRGRTLFGELFWDVDSYMYLALKVKSDGRKYFVNIQTDSIVESDIHQHRLYTKYHKGANGPNDPGQWETVWIRLHEFVRTNHGVVTEPQSEMLRQKVKSFGIGLTDRQAGPFELGIAAMWATNLNERGQVDGRTGWEDGDQGSARLCEVTEEKLAQKAEEKRKLPQERRSFRERVPHFGKVGTRDYSGVR</sequence>
<evidence type="ECO:0000256" key="3">
    <source>
        <dbReference type="ARBA" id="ARBA00023128"/>
    </source>
</evidence>
<evidence type="ECO:0000313" key="7">
    <source>
        <dbReference type="EMBL" id="KEF57660.1"/>
    </source>
</evidence>
<dbReference type="Pfam" id="PF08547">
    <property type="entry name" value="CIA30"/>
    <property type="match status" value="1"/>
</dbReference>
<proteinExistence type="inferred from homology"/>
<dbReference type="GO" id="GO:0005739">
    <property type="term" value="C:mitochondrion"/>
    <property type="evidence" value="ECO:0007669"/>
    <property type="project" value="UniProtKB-SubCell"/>
</dbReference>
<keyword evidence="8" id="KW-1185">Reference proteome</keyword>
<dbReference type="InterPro" id="IPR008979">
    <property type="entry name" value="Galactose-bd-like_sf"/>
</dbReference>
<dbReference type="SUPFAM" id="SSF49785">
    <property type="entry name" value="Galactose-binding domain-like"/>
    <property type="match status" value="1"/>
</dbReference>
<comment type="similarity">
    <text evidence="2">Belongs to the CIA30 family.</text>
</comment>
<evidence type="ECO:0000256" key="4">
    <source>
        <dbReference type="ARBA" id="ARBA00023186"/>
    </source>
</evidence>
<name>A0A072PQ74_9EURO</name>
<protein>
    <recommendedName>
        <fullName evidence="6">NADH:ubiquinone oxidoreductase intermediate-associated protein 30 domain-containing protein</fullName>
    </recommendedName>
</protein>
<evidence type="ECO:0000256" key="2">
    <source>
        <dbReference type="ARBA" id="ARBA00007884"/>
    </source>
</evidence>
<organism evidence="7 8">
    <name type="scientific">Exophiala aquamarina CBS 119918</name>
    <dbReference type="NCBI Taxonomy" id="1182545"/>
    <lineage>
        <taxon>Eukaryota</taxon>
        <taxon>Fungi</taxon>
        <taxon>Dikarya</taxon>
        <taxon>Ascomycota</taxon>
        <taxon>Pezizomycotina</taxon>
        <taxon>Eurotiomycetes</taxon>
        <taxon>Chaetothyriomycetidae</taxon>
        <taxon>Chaetothyriales</taxon>
        <taxon>Herpotrichiellaceae</taxon>
        <taxon>Exophiala</taxon>
    </lineage>
</organism>
<keyword evidence="3" id="KW-0496">Mitochondrion</keyword>
<dbReference type="PANTHER" id="PTHR13194:SF18">
    <property type="entry name" value="COMPLEX I INTERMEDIATE-ASSOCIATED PROTEIN 30, MITOCHONDRIAL"/>
    <property type="match status" value="1"/>
</dbReference>
<dbReference type="GO" id="GO:0051082">
    <property type="term" value="F:unfolded protein binding"/>
    <property type="evidence" value="ECO:0007669"/>
    <property type="project" value="TreeGrafter"/>
</dbReference>
<reference evidence="7 8" key="1">
    <citation type="submission" date="2013-03" db="EMBL/GenBank/DDBJ databases">
        <title>The Genome Sequence of Exophiala aquamarina CBS 119918.</title>
        <authorList>
            <consortium name="The Broad Institute Genomics Platform"/>
            <person name="Cuomo C."/>
            <person name="de Hoog S."/>
            <person name="Gorbushina A."/>
            <person name="Walker B."/>
            <person name="Young S.K."/>
            <person name="Zeng Q."/>
            <person name="Gargeya S."/>
            <person name="Fitzgerald M."/>
            <person name="Haas B."/>
            <person name="Abouelleil A."/>
            <person name="Allen A.W."/>
            <person name="Alvarado L."/>
            <person name="Arachchi H.M."/>
            <person name="Berlin A.M."/>
            <person name="Chapman S.B."/>
            <person name="Gainer-Dewar J."/>
            <person name="Goldberg J."/>
            <person name="Griggs A."/>
            <person name="Gujja S."/>
            <person name="Hansen M."/>
            <person name="Howarth C."/>
            <person name="Imamovic A."/>
            <person name="Ireland A."/>
            <person name="Larimer J."/>
            <person name="McCowan C."/>
            <person name="Murphy C."/>
            <person name="Pearson M."/>
            <person name="Poon T.W."/>
            <person name="Priest M."/>
            <person name="Roberts A."/>
            <person name="Saif S."/>
            <person name="Shea T."/>
            <person name="Sisk P."/>
            <person name="Sykes S."/>
            <person name="Wortman J."/>
            <person name="Nusbaum C."/>
            <person name="Birren B."/>
        </authorList>
    </citation>
    <scope>NUCLEOTIDE SEQUENCE [LARGE SCALE GENOMIC DNA]</scope>
    <source>
        <strain evidence="7 8">CBS 119918</strain>
    </source>
</reference>
<feature type="region of interest" description="Disordered" evidence="5">
    <location>
        <begin position="271"/>
        <end position="306"/>
    </location>
</feature>
<dbReference type="PANTHER" id="PTHR13194">
    <property type="entry name" value="COMPLEX I INTERMEDIATE-ASSOCIATED PROTEIN 30"/>
    <property type="match status" value="1"/>
</dbReference>
<evidence type="ECO:0000259" key="6">
    <source>
        <dbReference type="Pfam" id="PF08547"/>
    </source>
</evidence>
<dbReference type="OrthoDB" id="42561at2759"/>
<dbReference type="VEuPathDB" id="FungiDB:A1O9_05578"/>
<comment type="subcellular location">
    <subcellularLocation>
        <location evidence="1">Mitochondrion</location>
    </subcellularLocation>
</comment>
<dbReference type="Proteomes" id="UP000027920">
    <property type="component" value="Unassembled WGS sequence"/>
</dbReference>
<accession>A0A072PQ74</accession>
<dbReference type="GO" id="GO:0006120">
    <property type="term" value="P:mitochondrial electron transport, NADH to ubiquinone"/>
    <property type="evidence" value="ECO:0007669"/>
    <property type="project" value="TreeGrafter"/>
</dbReference>
<feature type="compositionally biased region" description="Basic and acidic residues" evidence="5">
    <location>
        <begin position="271"/>
        <end position="292"/>
    </location>
</feature>
<feature type="domain" description="NADH:ubiquinone oxidoreductase intermediate-associated protein 30" evidence="6">
    <location>
        <begin position="44"/>
        <end position="232"/>
    </location>
</feature>
<dbReference type="EMBL" id="AMGV01000004">
    <property type="protein sequence ID" value="KEF57660.1"/>
    <property type="molecule type" value="Genomic_DNA"/>
</dbReference>
<dbReference type="InterPro" id="IPR013857">
    <property type="entry name" value="NADH-UbQ_OxRdtase-assoc_prot30"/>
</dbReference>
<evidence type="ECO:0000313" key="8">
    <source>
        <dbReference type="Proteomes" id="UP000027920"/>
    </source>
</evidence>
<keyword evidence="4" id="KW-0143">Chaperone</keyword>
<dbReference type="STRING" id="1182545.A0A072PQ74"/>
<gene>
    <name evidence="7" type="ORF">A1O9_05578</name>
</gene>
<dbReference type="AlphaFoldDB" id="A0A072PQ74"/>
<evidence type="ECO:0000256" key="1">
    <source>
        <dbReference type="ARBA" id="ARBA00004173"/>
    </source>
</evidence>
<dbReference type="InterPro" id="IPR039131">
    <property type="entry name" value="NDUFAF1"/>
</dbReference>
<comment type="caution">
    <text evidence="7">The sequence shown here is derived from an EMBL/GenBank/DDBJ whole genome shotgun (WGS) entry which is preliminary data.</text>
</comment>
<dbReference type="GeneID" id="25280503"/>
<dbReference type="RefSeq" id="XP_013260250.1">
    <property type="nucleotide sequence ID" value="XM_013404796.1"/>
</dbReference>